<dbReference type="EMBL" id="FORG01000030">
    <property type="protein sequence ID" value="SFK12109.1"/>
    <property type="molecule type" value="Genomic_DNA"/>
</dbReference>
<feature type="disulfide bond" description="Redox-active" evidence="9">
    <location>
        <begin position="32"/>
        <end position="35"/>
    </location>
</feature>
<dbReference type="PROSITE" id="PS00194">
    <property type="entry name" value="THIOREDOXIN_1"/>
    <property type="match status" value="1"/>
</dbReference>
<dbReference type="FunFam" id="3.40.30.10:FF:000001">
    <property type="entry name" value="Thioredoxin"/>
    <property type="match status" value="1"/>
</dbReference>
<evidence type="ECO:0000256" key="1">
    <source>
        <dbReference type="ARBA" id="ARBA00003318"/>
    </source>
</evidence>
<dbReference type="Pfam" id="PF00085">
    <property type="entry name" value="Thioredoxin"/>
    <property type="match status" value="1"/>
</dbReference>
<organism evidence="12 13">
    <name type="scientific">Xenorhabdus mauleonii</name>
    <dbReference type="NCBI Taxonomy" id="351675"/>
    <lineage>
        <taxon>Bacteria</taxon>
        <taxon>Pseudomonadati</taxon>
        <taxon>Pseudomonadota</taxon>
        <taxon>Gammaproteobacteria</taxon>
        <taxon>Enterobacterales</taxon>
        <taxon>Morganellaceae</taxon>
        <taxon>Xenorhabdus</taxon>
    </lineage>
</organism>
<dbReference type="PIRSF" id="PIRSF000077">
    <property type="entry name" value="Thioredoxin"/>
    <property type="match status" value="1"/>
</dbReference>
<reference evidence="13" key="2">
    <citation type="submission" date="2016-10" db="EMBL/GenBank/DDBJ databases">
        <authorList>
            <person name="Varghese N."/>
            <person name="Submissions S."/>
        </authorList>
    </citation>
    <scope>NUCLEOTIDE SEQUENCE [LARGE SCALE GENOMIC DNA]</scope>
    <source>
        <strain evidence="13">DSM 17908</strain>
    </source>
</reference>
<dbReference type="EMBL" id="NITY01000026">
    <property type="protein sequence ID" value="PHM36625.1"/>
    <property type="molecule type" value="Genomic_DNA"/>
</dbReference>
<evidence type="ECO:0000256" key="6">
    <source>
        <dbReference type="ARBA" id="ARBA00023284"/>
    </source>
</evidence>
<dbReference type="InterPro" id="IPR036249">
    <property type="entry name" value="Thioredoxin-like_sf"/>
</dbReference>
<dbReference type="RefSeq" id="WP_092513928.1">
    <property type="nucleotide sequence ID" value="NZ_CAWNQB010000019.1"/>
</dbReference>
<dbReference type="InterPro" id="IPR013766">
    <property type="entry name" value="Thioredoxin_domain"/>
</dbReference>
<evidence type="ECO:0000313" key="11">
    <source>
        <dbReference type="EMBL" id="PHM36625.1"/>
    </source>
</evidence>
<evidence type="ECO:0000313" key="13">
    <source>
        <dbReference type="Proteomes" id="UP000198919"/>
    </source>
</evidence>
<dbReference type="OrthoDB" id="9790390at2"/>
<dbReference type="Gene3D" id="3.40.30.10">
    <property type="entry name" value="Glutaredoxin"/>
    <property type="match status" value="1"/>
</dbReference>
<comment type="function">
    <text evidence="1">Participates in various redox reactions through the reversible oxidation of its active center dithiol to a disulfide and catalyzes dithiol-disulfide exchange reactions.</text>
</comment>
<evidence type="ECO:0000256" key="8">
    <source>
        <dbReference type="PIRNR" id="PIRNR000077"/>
    </source>
</evidence>
<gene>
    <name evidence="12" type="ORF">SAMN05421680_13025</name>
    <name evidence="11" type="ORF">Xmau_04163</name>
</gene>
<keyword evidence="6 9" id="KW-0676">Redox-active center</keyword>
<reference evidence="12" key="1">
    <citation type="submission" date="2016-10" db="EMBL/GenBank/DDBJ databases">
        <authorList>
            <person name="de Groot N.N."/>
        </authorList>
    </citation>
    <scope>NUCLEOTIDE SEQUENCE [LARGE SCALE GENOMIC DNA]</scope>
    <source>
        <strain evidence="12">DSM 17908</strain>
    </source>
</reference>
<dbReference type="NCBIfam" id="TIGR01068">
    <property type="entry name" value="thioredoxin"/>
    <property type="match status" value="1"/>
</dbReference>
<dbReference type="Proteomes" id="UP000198919">
    <property type="component" value="Unassembled WGS sequence"/>
</dbReference>
<dbReference type="InterPro" id="IPR005746">
    <property type="entry name" value="Thioredoxin"/>
</dbReference>
<dbReference type="PANTHER" id="PTHR45663:SF11">
    <property type="entry name" value="GEO12009P1"/>
    <property type="match status" value="1"/>
</dbReference>
<reference evidence="11 14" key="3">
    <citation type="journal article" date="2017" name="Nat. Microbiol.">
        <title>Natural product diversity associated with the nematode symbionts Photorhabdus and Xenorhabdus.</title>
        <authorList>
            <person name="Tobias N.J."/>
            <person name="Wolff H."/>
            <person name="Djahanschiri B."/>
            <person name="Grundmann F."/>
            <person name="Kronenwerth M."/>
            <person name="Shi Y.M."/>
            <person name="Simonyi S."/>
            <person name="Grun P."/>
            <person name="Shapiro-Ilan D."/>
            <person name="Pidot S.J."/>
            <person name="Stinear T.P."/>
            <person name="Ebersberger I."/>
            <person name="Bode H.B."/>
        </authorList>
    </citation>
    <scope>NUCLEOTIDE SEQUENCE [LARGE SCALE GENOMIC DNA]</scope>
    <source>
        <strain evidence="11 14">DSM 17908</strain>
    </source>
</reference>
<keyword evidence="5 9" id="KW-1015">Disulfide bond</keyword>
<dbReference type="PRINTS" id="PR00421">
    <property type="entry name" value="THIOREDOXIN"/>
</dbReference>
<dbReference type="GO" id="GO:0015035">
    <property type="term" value="F:protein-disulfide reductase activity"/>
    <property type="evidence" value="ECO:0007669"/>
    <property type="project" value="UniProtKB-UniRule"/>
</dbReference>
<sequence length="109" mass="11888">MSNLIELVENNFDNVVSPETDISVVRFWAPWCGPCRMVAPIFEKLADDMSESATFGEVDIDEAPSIAARYGIRSIPTTVVFKNGKPVDAMVGVASLTQFKDMVSKALTS</sequence>
<dbReference type="Proteomes" id="UP000224607">
    <property type="component" value="Unassembled WGS sequence"/>
</dbReference>
<evidence type="ECO:0000256" key="3">
    <source>
        <dbReference type="ARBA" id="ARBA00022448"/>
    </source>
</evidence>
<dbReference type="PROSITE" id="PS51352">
    <property type="entry name" value="THIOREDOXIN_2"/>
    <property type="match status" value="1"/>
</dbReference>
<evidence type="ECO:0000256" key="9">
    <source>
        <dbReference type="PIRSR" id="PIRSR000077-4"/>
    </source>
</evidence>
<name>A0A1I3WY95_9GAMM</name>
<keyword evidence="4" id="KW-0249">Electron transport</keyword>
<keyword evidence="14" id="KW-1185">Reference proteome</keyword>
<evidence type="ECO:0000256" key="7">
    <source>
        <dbReference type="NCBIfam" id="TIGR01068"/>
    </source>
</evidence>
<evidence type="ECO:0000256" key="5">
    <source>
        <dbReference type="ARBA" id="ARBA00023157"/>
    </source>
</evidence>
<feature type="domain" description="Thioredoxin" evidence="10">
    <location>
        <begin position="1"/>
        <end position="108"/>
    </location>
</feature>
<dbReference type="AlphaFoldDB" id="A0A1I3WY95"/>
<dbReference type="SUPFAM" id="SSF52833">
    <property type="entry name" value="Thioredoxin-like"/>
    <property type="match status" value="1"/>
</dbReference>
<proteinExistence type="inferred from homology"/>
<evidence type="ECO:0000256" key="2">
    <source>
        <dbReference type="ARBA" id="ARBA00008987"/>
    </source>
</evidence>
<evidence type="ECO:0000259" key="10">
    <source>
        <dbReference type="PROSITE" id="PS51352"/>
    </source>
</evidence>
<dbReference type="CDD" id="cd02947">
    <property type="entry name" value="TRX_family"/>
    <property type="match status" value="1"/>
</dbReference>
<evidence type="ECO:0000313" key="12">
    <source>
        <dbReference type="EMBL" id="SFK12109.1"/>
    </source>
</evidence>
<dbReference type="GO" id="GO:0005737">
    <property type="term" value="C:cytoplasm"/>
    <property type="evidence" value="ECO:0007669"/>
    <property type="project" value="TreeGrafter"/>
</dbReference>
<evidence type="ECO:0000313" key="14">
    <source>
        <dbReference type="Proteomes" id="UP000224607"/>
    </source>
</evidence>
<dbReference type="PANTHER" id="PTHR45663">
    <property type="entry name" value="GEO12009P1"/>
    <property type="match status" value="1"/>
</dbReference>
<dbReference type="STRING" id="351675.SAMN05421680_13025"/>
<comment type="similarity">
    <text evidence="2 8">Belongs to the thioredoxin family.</text>
</comment>
<accession>A0A1I3WY95</accession>
<protein>
    <recommendedName>
        <fullName evidence="7 8">Thioredoxin</fullName>
    </recommendedName>
</protein>
<evidence type="ECO:0000256" key="4">
    <source>
        <dbReference type="ARBA" id="ARBA00022982"/>
    </source>
</evidence>
<dbReference type="InterPro" id="IPR017937">
    <property type="entry name" value="Thioredoxin_CS"/>
</dbReference>
<keyword evidence="3" id="KW-0813">Transport</keyword>